<dbReference type="GO" id="GO:0006508">
    <property type="term" value="P:proteolysis"/>
    <property type="evidence" value="ECO:0007669"/>
    <property type="project" value="UniProtKB-KW"/>
</dbReference>
<dbReference type="KEGG" id="thas:C6Y53_05755"/>
<proteinExistence type="predicted"/>
<protein>
    <submittedName>
        <fullName evidence="3">CPBP family intramembrane metalloprotease</fullName>
    </submittedName>
</protein>
<feature type="transmembrane region" description="Helical" evidence="1">
    <location>
        <begin position="146"/>
        <end position="168"/>
    </location>
</feature>
<dbReference type="PANTHER" id="PTHR36435">
    <property type="entry name" value="SLR1288 PROTEIN"/>
    <property type="match status" value="1"/>
</dbReference>
<dbReference type="GO" id="GO:0004175">
    <property type="term" value="F:endopeptidase activity"/>
    <property type="evidence" value="ECO:0007669"/>
    <property type="project" value="UniProtKB-ARBA"/>
</dbReference>
<dbReference type="PANTHER" id="PTHR36435:SF1">
    <property type="entry name" value="CAAX AMINO TERMINAL PROTEASE FAMILY PROTEIN"/>
    <property type="match status" value="1"/>
</dbReference>
<dbReference type="Pfam" id="PF02517">
    <property type="entry name" value="Rce1-like"/>
    <property type="match status" value="1"/>
</dbReference>
<dbReference type="GO" id="GO:0080120">
    <property type="term" value="P:CAAX-box protein maturation"/>
    <property type="evidence" value="ECO:0007669"/>
    <property type="project" value="UniProtKB-ARBA"/>
</dbReference>
<dbReference type="InterPro" id="IPR003675">
    <property type="entry name" value="Rce1/LyrA-like_dom"/>
</dbReference>
<evidence type="ECO:0000259" key="2">
    <source>
        <dbReference type="Pfam" id="PF02517"/>
    </source>
</evidence>
<keyword evidence="1" id="KW-1133">Transmembrane helix</keyword>
<dbReference type="EMBL" id="CP027665">
    <property type="protein sequence ID" value="AVO37265.1"/>
    <property type="molecule type" value="Genomic_DNA"/>
</dbReference>
<organism evidence="3 4">
    <name type="scientific">Pukyongiella litopenaei</name>
    <dbReference type="NCBI Taxonomy" id="2605946"/>
    <lineage>
        <taxon>Bacteria</taxon>
        <taxon>Pseudomonadati</taxon>
        <taxon>Pseudomonadota</taxon>
        <taxon>Alphaproteobacteria</taxon>
        <taxon>Rhodobacterales</taxon>
        <taxon>Paracoccaceae</taxon>
        <taxon>Pukyongiella</taxon>
    </lineage>
</organism>
<name>A0A2S0MN00_9RHOB</name>
<feature type="domain" description="CAAX prenyl protease 2/Lysostaphin resistance protein A-like" evidence="2">
    <location>
        <begin position="148"/>
        <end position="245"/>
    </location>
</feature>
<keyword evidence="3" id="KW-0645">Protease</keyword>
<evidence type="ECO:0000256" key="1">
    <source>
        <dbReference type="SAM" id="Phobius"/>
    </source>
</evidence>
<gene>
    <name evidence="3" type="ORF">C6Y53_05755</name>
</gene>
<keyword evidence="3" id="KW-0378">Hydrolase</keyword>
<keyword evidence="4" id="KW-1185">Reference proteome</keyword>
<feature type="transmembrane region" description="Helical" evidence="1">
    <location>
        <begin position="113"/>
        <end position="131"/>
    </location>
</feature>
<feature type="transmembrane region" description="Helical" evidence="1">
    <location>
        <begin position="21"/>
        <end position="49"/>
    </location>
</feature>
<feature type="transmembrane region" description="Helical" evidence="1">
    <location>
        <begin position="208"/>
        <end position="227"/>
    </location>
</feature>
<keyword evidence="1" id="KW-0472">Membrane</keyword>
<dbReference type="AlphaFoldDB" id="A0A2S0MN00"/>
<feature type="transmembrane region" description="Helical" evidence="1">
    <location>
        <begin position="69"/>
        <end position="92"/>
    </location>
</feature>
<keyword evidence="1" id="KW-0812">Transmembrane</keyword>
<dbReference type="InterPro" id="IPR052710">
    <property type="entry name" value="CAAX_protease"/>
</dbReference>
<reference evidence="4" key="1">
    <citation type="submission" date="2018-03" db="EMBL/GenBank/DDBJ databases">
        <title>Genomic analysis of the strain SH-1 isolated from shrimp intestine.</title>
        <authorList>
            <person name="Kim Y.-S."/>
            <person name="Kim S.-E."/>
            <person name="Kim K.-H."/>
        </authorList>
    </citation>
    <scope>NUCLEOTIDE SEQUENCE [LARGE SCALE GENOMIC DNA]</scope>
    <source>
        <strain evidence="4">SH-1</strain>
    </source>
</reference>
<sequence>MRPSYAAHEILVGPARGRPALWRLVAGLVLVALIAMGLNAVFGGLARLAAPEFWRETLRNPALLGSHPVALLVLLASFGFVALGVALAARLLQQRAPAGLVGPLPLAVRQFWRVFRLLLVLAAVVMLLPPWDYGEPLVQNMAPGRWLLLLPLSLGAVLVQTATEELLFRGYIQQSLAARFAHPAVWMLLPSALFAAGHYLPAQAGDNAVLIALWSGLFGVLMADLTARAGTLGPAIAVHFANNVVSLLIVSLPDGLSGLALFTLPYEMSDTTVLRGWLAVDFMLMLLGWLTARLAIRA</sequence>
<keyword evidence="3" id="KW-0482">Metalloprotease</keyword>
<dbReference type="GO" id="GO:0008237">
    <property type="term" value="F:metallopeptidase activity"/>
    <property type="evidence" value="ECO:0007669"/>
    <property type="project" value="UniProtKB-KW"/>
</dbReference>
<evidence type="ECO:0000313" key="3">
    <source>
        <dbReference type="EMBL" id="AVO37265.1"/>
    </source>
</evidence>
<evidence type="ECO:0000313" key="4">
    <source>
        <dbReference type="Proteomes" id="UP000237655"/>
    </source>
</evidence>
<feature type="transmembrane region" description="Helical" evidence="1">
    <location>
        <begin position="239"/>
        <end position="264"/>
    </location>
</feature>
<dbReference type="Proteomes" id="UP000237655">
    <property type="component" value="Chromosome"/>
</dbReference>
<accession>A0A2S0MN00</accession>
<feature type="transmembrane region" description="Helical" evidence="1">
    <location>
        <begin position="276"/>
        <end position="296"/>
    </location>
</feature>
<feature type="transmembrane region" description="Helical" evidence="1">
    <location>
        <begin position="180"/>
        <end position="202"/>
    </location>
</feature>